<evidence type="ECO:0000259" key="1">
    <source>
        <dbReference type="Pfam" id="PF22052"/>
    </source>
</evidence>
<dbReference type="AlphaFoldDB" id="A0A0P6XCA0"/>
<dbReference type="Proteomes" id="UP000050501">
    <property type="component" value="Unassembled WGS sequence"/>
</dbReference>
<protein>
    <submittedName>
        <fullName evidence="3">Uncharacterized protein</fullName>
    </submittedName>
</protein>
<proteinExistence type="predicted"/>
<dbReference type="EMBL" id="LGCM01000040">
    <property type="protein sequence ID" value="KPL80502.1"/>
    <property type="molecule type" value="Genomic_DNA"/>
</dbReference>
<dbReference type="Pfam" id="PF22052">
    <property type="entry name" value="DUF6937"/>
    <property type="match status" value="1"/>
</dbReference>
<evidence type="ECO:0000313" key="4">
    <source>
        <dbReference type="Proteomes" id="UP000050501"/>
    </source>
</evidence>
<dbReference type="Pfam" id="PF22053">
    <property type="entry name" value="DUF6938"/>
    <property type="match status" value="1"/>
</dbReference>
<feature type="domain" description="DUF6938" evidence="2">
    <location>
        <begin position="267"/>
        <end position="500"/>
    </location>
</feature>
<gene>
    <name evidence="3" type="ORF">ADN01_11810</name>
</gene>
<organism evidence="3 4">
    <name type="scientific">Levilinea saccharolytica</name>
    <dbReference type="NCBI Taxonomy" id="229921"/>
    <lineage>
        <taxon>Bacteria</taxon>
        <taxon>Bacillati</taxon>
        <taxon>Chloroflexota</taxon>
        <taxon>Anaerolineae</taxon>
        <taxon>Anaerolineales</taxon>
        <taxon>Anaerolineaceae</taxon>
        <taxon>Levilinea</taxon>
    </lineage>
</organism>
<dbReference type="InterPro" id="IPR054218">
    <property type="entry name" value="DUF6938"/>
</dbReference>
<accession>A0A0P6XCA0</accession>
<keyword evidence="4" id="KW-1185">Reference proteome</keyword>
<evidence type="ECO:0000259" key="2">
    <source>
        <dbReference type="Pfam" id="PF22053"/>
    </source>
</evidence>
<dbReference type="RefSeq" id="WP_062416761.1">
    <property type="nucleotide sequence ID" value="NZ_DF967974.1"/>
</dbReference>
<evidence type="ECO:0000313" key="3">
    <source>
        <dbReference type="EMBL" id="KPL80502.1"/>
    </source>
</evidence>
<dbReference type="OrthoDB" id="1550579at2"/>
<comment type="caution">
    <text evidence="3">The sequence shown here is derived from an EMBL/GenBank/DDBJ whole genome shotgun (WGS) entry which is preliminary data.</text>
</comment>
<dbReference type="PATRIC" id="fig|229921.5.peg.2782"/>
<name>A0A0P6XCA0_9CHLR</name>
<reference evidence="3 4" key="1">
    <citation type="submission" date="2015-07" db="EMBL/GenBank/DDBJ databases">
        <title>Genome sequence of Levilinea saccharolytica DSM 16555.</title>
        <authorList>
            <person name="Hemp J."/>
            <person name="Ward L.M."/>
            <person name="Pace L.A."/>
            <person name="Fischer W.W."/>
        </authorList>
    </citation>
    <scope>NUCLEOTIDE SEQUENCE [LARGE SCALE GENOMIC DNA]</scope>
    <source>
        <strain evidence="3 4">KIBI-1</strain>
    </source>
</reference>
<sequence>MKIENGRFVVYGNALDARQSQKTIKWQNMFIKKFHYDPNEKYTLSLEENPYLGPIFGLKNIVRGDHGAPIVRENAVICSTLRMGFGHFRIAMAGVSCARAMGFQPYWLDLLAIPGITTDVIGWCNDNYSRFSRWSQKSALFNKYVWESVTTGEPTLPGLNAFLNNWIVGWPWRFLKTNVKDYKMSELFRNLHQALPSDMPILTAHMWNCMGAVAGGMTNVVDMMFDNWPMAFQLTEGAKHAVQSPSGYYGFRTMRGFDDKNRILNPVPEDALYYTGHHVDHELVENIEEDCAARLQRMNDNQPRRFLLTMGGAGAQRELFKAIIEHCLPLIQAGKIALFVNLGDHKSNWDWLQAELADKKDMLHTHFTWEDTQAYADQIRTEPASGLHVFLFDNTFHAVYATNYMMRVVDVMITKPSELAFYPVPKIFNERVGGHEMWGAIRGAELGDGTVEARSIPQTLQAIDMLTHHNDLLEMFCDCIVKNKSIGVYDGGYKSVELATGKKFERKPRA</sequence>
<dbReference type="InterPro" id="IPR054217">
    <property type="entry name" value="DUF6937"/>
</dbReference>
<feature type="domain" description="DUF6937" evidence="1">
    <location>
        <begin position="9"/>
        <end position="253"/>
    </location>
</feature>